<name>A0A0L6URR7_9BASI</name>
<feature type="region of interest" description="Disordered" evidence="1">
    <location>
        <begin position="516"/>
        <end position="541"/>
    </location>
</feature>
<feature type="domain" description="Zn(2)-C6 fungal-type" evidence="2">
    <location>
        <begin position="41"/>
        <end position="84"/>
    </location>
</feature>
<keyword evidence="4" id="KW-1185">Reference proteome</keyword>
<evidence type="ECO:0000313" key="4">
    <source>
        <dbReference type="Proteomes" id="UP000037035"/>
    </source>
</evidence>
<accession>A0A0L6URR7</accession>
<sequence>MASTSHPGQLRNSTSPSVLALNSSKAPSAAAAKPRFRSRTGCWTCRRRKVKCDERGRNPETVAYGGPLPTSSGCKRCEDSGRPCHGYGAQAPPSHVISQYSSGNLPTDPSISSAPFYSFSSHVHETSHSTSYSPALGNVEAVSCPVPQSMQWSQHLEQSLPGSQSINCGLRIAHNAPASSGPSSTSIRDPSLAPPHASSIHQPSAELRRYSVPCYPTWQRSSQPRNTDQYSSAGLVGNGLFQSSNGQYENLEAEVHPLTSSSSLSERTQALSHPSDCTVLPTDIYQTFSSNDLPSHYIHDLNETEPKPFSFNFGRGRPHTSSGVSSSFDDHQSLQSNPNTYHSPINPNTQAHESIGDSERQYPDPLPISSTAVCSDVAPNLWSEKQSGPASLIAFRPMPPTNNNQCVISAAQNPLFPSQINDPLNYHTRDGFPNVSATDIPIFHDIPYDIFAGHPSTLHSKLGGTEGRDSNSTEESSEQSLYISQMDPLAEMLTRDAHENLRPTCSYIRSCALPAPTESEKDPIPPRKGSSSSSSSSLSTQEHTVSPVATAIRHSFVFADYICFKTGFPEYQTSGHPAAFSHHFKLIITISSPSCTIIPPKANLLVPMRTTVPLPPPRLTFPVQLEPIKISLEDIREKSDVEGS</sequence>
<feature type="compositionally biased region" description="Polar residues" evidence="1">
    <location>
        <begin position="177"/>
        <end position="188"/>
    </location>
</feature>
<dbReference type="InterPro" id="IPR036864">
    <property type="entry name" value="Zn2-C6_fun-type_DNA-bd_sf"/>
</dbReference>
<feature type="region of interest" description="Disordered" evidence="1">
    <location>
        <begin position="1"/>
        <end position="33"/>
    </location>
</feature>
<dbReference type="CDD" id="cd00067">
    <property type="entry name" value="GAL4"/>
    <property type="match status" value="1"/>
</dbReference>
<feature type="compositionally biased region" description="Low complexity" evidence="1">
    <location>
        <begin position="530"/>
        <end position="539"/>
    </location>
</feature>
<dbReference type="GO" id="GO:0008270">
    <property type="term" value="F:zinc ion binding"/>
    <property type="evidence" value="ECO:0007669"/>
    <property type="project" value="InterPro"/>
</dbReference>
<proteinExistence type="predicted"/>
<dbReference type="Proteomes" id="UP000037035">
    <property type="component" value="Unassembled WGS sequence"/>
</dbReference>
<dbReference type="STRING" id="27349.A0A0L6URR7"/>
<dbReference type="OrthoDB" id="5419315at2759"/>
<dbReference type="PROSITE" id="PS50048">
    <property type="entry name" value="ZN2_CY6_FUNGAL_2"/>
    <property type="match status" value="1"/>
</dbReference>
<feature type="compositionally biased region" description="Polar residues" evidence="1">
    <location>
        <begin position="319"/>
        <end position="352"/>
    </location>
</feature>
<feature type="compositionally biased region" description="Low complexity" evidence="1">
    <location>
        <begin position="23"/>
        <end position="33"/>
    </location>
</feature>
<feature type="region of interest" description="Disordered" evidence="1">
    <location>
        <begin position="459"/>
        <end position="481"/>
    </location>
</feature>
<protein>
    <recommendedName>
        <fullName evidence="2">Zn(2)-C6 fungal-type domain-containing protein</fullName>
    </recommendedName>
</protein>
<dbReference type="SUPFAM" id="SSF57701">
    <property type="entry name" value="Zn2/Cys6 DNA-binding domain"/>
    <property type="match status" value="1"/>
</dbReference>
<evidence type="ECO:0000259" key="2">
    <source>
        <dbReference type="PROSITE" id="PS50048"/>
    </source>
</evidence>
<gene>
    <name evidence="3" type="ORF">VP01_436g5</name>
</gene>
<dbReference type="AlphaFoldDB" id="A0A0L6URR7"/>
<reference evidence="3 4" key="1">
    <citation type="submission" date="2015-08" db="EMBL/GenBank/DDBJ databases">
        <title>Next Generation Sequencing and Analysis of the Genome of Puccinia sorghi L Schw, the Causal Agent of Maize Common Rust.</title>
        <authorList>
            <person name="Rochi L."/>
            <person name="Burguener G."/>
            <person name="Darino M."/>
            <person name="Turjanski A."/>
            <person name="Kreff E."/>
            <person name="Dieguez M.J."/>
            <person name="Sacco F."/>
        </authorList>
    </citation>
    <scope>NUCLEOTIDE SEQUENCE [LARGE SCALE GENOMIC DNA]</scope>
    <source>
        <strain evidence="3 4">RO10H11247</strain>
    </source>
</reference>
<feature type="compositionally biased region" description="Polar residues" evidence="1">
    <location>
        <begin position="1"/>
        <end position="22"/>
    </location>
</feature>
<dbReference type="InterPro" id="IPR001138">
    <property type="entry name" value="Zn2Cys6_DnaBD"/>
</dbReference>
<feature type="region of interest" description="Disordered" evidence="1">
    <location>
        <begin position="257"/>
        <end position="276"/>
    </location>
</feature>
<dbReference type="VEuPathDB" id="FungiDB:VP01_436g5"/>
<evidence type="ECO:0000256" key="1">
    <source>
        <dbReference type="SAM" id="MobiDB-lite"/>
    </source>
</evidence>
<comment type="caution">
    <text evidence="3">The sequence shown here is derived from an EMBL/GenBank/DDBJ whole genome shotgun (WGS) entry which is preliminary data.</text>
</comment>
<feature type="compositionally biased region" description="Polar residues" evidence="1">
    <location>
        <begin position="258"/>
        <end position="272"/>
    </location>
</feature>
<dbReference type="Gene3D" id="4.10.240.10">
    <property type="entry name" value="Zn(2)-C6 fungal-type DNA-binding domain"/>
    <property type="match status" value="1"/>
</dbReference>
<organism evidence="3 4">
    <name type="scientific">Puccinia sorghi</name>
    <dbReference type="NCBI Taxonomy" id="27349"/>
    <lineage>
        <taxon>Eukaryota</taxon>
        <taxon>Fungi</taxon>
        <taxon>Dikarya</taxon>
        <taxon>Basidiomycota</taxon>
        <taxon>Pucciniomycotina</taxon>
        <taxon>Pucciniomycetes</taxon>
        <taxon>Pucciniales</taxon>
        <taxon>Pucciniaceae</taxon>
        <taxon>Puccinia</taxon>
    </lineage>
</organism>
<feature type="region of interest" description="Disordered" evidence="1">
    <location>
        <begin position="173"/>
        <end position="203"/>
    </location>
</feature>
<dbReference type="GO" id="GO:0000981">
    <property type="term" value="F:DNA-binding transcription factor activity, RNA polymerase II-specific"/>
    <property type="evidence" value="ECO:0007669"/>
    <property type="project" value="InterPro"/>
</dbReference>
<evidence type="ECO:0000313" key="3">
    <source>
        <dbReference type="EMBL" id="KNZ50530.1"/>
    </source>
</evidence>
<dbReference type="Pfam" id="PF00172">
    <property type="entry name" value="Zn_clus"/>
    <property type="match status" value="1"/>
</dbReference>
<dbReference type="SMART" id="SM00066">
    <property type="entry name" value="GAL4"/>
    <property type="match status" value="1"/>
</dbReference>
<feature type="region of interest" description="Disordered" evidence="1">
    <location>
        <begin position="308"/>
        <end position="368"/>
    </location>
</feature>
<dbReference type="EMBL" id="LAVV01009468">
    <property type="protein sequence ID" value="KNZ50530.1"/>
    <property type="molecule type" value="Genomic_DNA"/>
</dbReference>